<reference evidence="3 4" key="1">
    <citation type="submission" date="2019-12" db="EMBL/GenBank/DDBJ databases">
        <authorList>
            <person name="Reyes-Prieto M."/>
        </authorList>
    </citation>
    <scope>NUCLEOTIDE SEQUENCE [LARGE SCALE GENOMIC DNA]</scope>
    <source>
        <strain evidence="3">HF14-78462</strain>
    </source>
</reference>
<dbReference type="Pfam" id="PF04233">
    <property type="entry name" value="Phage_Mu_F"/>
    <property type="match status" value="1"/>
</dbReference>
<dbReference type="Proteomes" id="UP000433050">
    <property type="component" value="Unassembled WGS sequence"/>
</dbReference>
<evidence type="ECO:0000313" key="4">
    <source>
        <dbReference type="Proteomes" id="UP000433050"/>
    </source>
</evidence>
<evidence type="ECO:0008006" key="5">
    <source>
        <dbReference type="Google" id="ProtNLM"/>
    </source>
</evidence>
<feature type="domain" description="Phage-Barnase-EndoU-ColicinE5/D-RelE like nuclease 2" evidence="2">
    <location>
        <begin position="318"/>
        <end position="442"/>
    </location>
</feature>
<evidence type="ECO:0000313" key="3">
    <source>
        <dbReference type="EMBL" id="CAA0086942.1"/>
    </source>
</evidence>
<organism evidence="3 4">
    <name type="scientific">Starkeya nomas</name>
    <dbReference type="NCBI Taxonomy" id="2666134"/>
    <lineage>
        <taxon>Bacteria</taxon>
        <taxon>Pseudomonadati</taxon>
        <taxon>Pseudomonadota</taxon>
        <taxon>Alphaproteobacteria</taxon>
        <taxon>Hyphomicrobiales</taxon>
        <taxon>Xanthobacteraceae</taxon>
        <taxon>Starkeya</taxon>
    </lineage>
</organism>
<dbReference type="EMBL" id="CACSAS010000001">
    <property type="protein sequence ID" value="CAA0086942.1"/>
    <property type="molecule type" value="Genomic_DNA"/>
</dbReference>
<evidence type="ECO:0000259" key="1">
    <source>
        <dbReference type="Pfam" id="PF04233"/>
    </source>
</evidence>
<name>A0A5S9NAE7_9HYPH</name>
<proteinExistence type="predicted"/>
<protein>
    <recommendedName>
        <fullName evidence="5">Phage head morphogenesis domain-containing protein</fullName>
    </recommendedName>
</protein>
<sequence>MSVAARILASIRPAARPLSFQRRRLPPRTAFASGDDFRVRMQESIDFHRQKVRLPTRTWRDLDGRAHDRAFVVAGATKDALLADLHGAVDAAIAEGITPAEFRDRFEAIVAKHGWTGWTGEDTAAGRAWRARVIYETNLRTAYAAGRYAQMTHPDLLKVRPYWQYRHGETRTPRSPRQQHLAWHGKVWRADDPIWQRIYPPNGWFCSCGVRPLSRRDLTRMDIAEPEAAPPLPTRKVRDPATGDMVDVPEGVGFGWDHAPGRDWSEGLVPRELQQPLDILPAGAERMTPLDLPPLPPPRPFVVPELPTGLRDQDYVREFLSAFGADIGAPVAWRDPAGHVVAISESLFRDAAGEWKVKKAGRETHLAQLAETLTDPDEIWVSWARRLDGGVQLVRSYLRRAAGGGGFSAFHWTLSGWQGATVFPPARASYLDNQRRGALLWRRSESGAAAPARSDP</sequence>
<dbReference type="AlphaFoldDB" id="A0A5S9NAE7"/>
<feature type="domain" description="Phage head morphogenesis" evidence="1">
    <location>
        <begin position="86"/>
        <end position="210"/>
    </location>
</feature>
<dbReference type="InterPro" id="IPR006528">
    <property type="entry name" value="Phage_head_morphogenesis_dom"/>
</dbReference>
<keyword evidence="4" id="KW-1185">Reference proteome</keyword>
<accession>A0A5S9NAE7</accession>
<evidence type="ECO:0000259" key="2">
    <source>
        <dbReference type="Pfam" id="PF18810"/>
    </source>
</evidence>
<dbReference type="Pfam" id="PF18810">
    <property type="entry name" value="PBECR2"/>
    <property type="match status" value="1"/>
</dbReference>
<dbReference type="RefSeq" id="WP_159597683.1">
    <property type="nucleotide sequence ID" value="NZ_CACSAS010000001.1"/>
</dbReference>
<dbReference type="InterPro" id="IPR041110">
    <property type="entry name" value="PBECR2"/>
</dbReference>
<gene>
    <name evidence="3" type="ORF">STARVERO_00337</name>
</gene>